<evidence type="ECO:0000256" key="3">
    <source>
        <dbReference type="ARBA" id="ARBA00022448"/>
    </source>
</evidence>
<dbReference type="Gene3D" id="3.30.1380.20">
    <property type="entry name" value="Trafficking protein particle complex subunit 3"/>
    <property type="match status" value="1"/>
</dbReference>
<dbReference type="PANTHER" id="PTHR20902">
    <property type="entry name" value="41-2 PROTEIN ANTIGEN-RELATED"/>
    <property type="match status" value="1"/>
</dbReference>
<dbReference type="STRING" id="52247.A0A4V4NG34"/>
<comment type="subunit">
    <text evidence="7">Part of the multisubunit TRAPP (transport protein particle) complex.</text>
</comment>
<keyword evidence="4 7" id="KW-0256">Endoplasmic reticulum</keyword>
<keyword evidence="3 7" id="KW-0813">Transport</keyword>
<dbReference type="GO" id="GO:0005783">
    <property type="term" value="C:endoplasmic reticulum"/>
    <property type="evidence" value="ECO:0007669"/>
    <property type="project" value="UniProtKB-SubCell"/>
</dbReference>
<evidence type="ECO:0000256" key="8">
    <source>
        <dbReference type="SAM" id="MobiDB-lite"/>
    </source>
</evidence>
<name>A0A4V4NG34_9ASCO</name>
<dbReference type="AlphaFoldDB" id="A0A4V4NG34"/>
<evidence type="ECO:0000256" key="6">
    <source>
        <dbReference type="ARBA" id="ARBA00023034"/>
    </source>
</evidence>
<dbReference type="FunFam" id="3.30.1380.20:FF:000002">
    <property type="entry name" value="Trafficking protein particle complex subunit"/>
    <property type="match status" value="1"/>
</dbReference>
<evidence type="ECO:0000313" key="10">
    <source>
        <dbReference type="Proteomes" id="UP000307173"/>
    </source>
</evidence>
<proteinExistence type="inferred from homology"/>
<evidence type="ECO:0000313" key="9">
    <source>
        <dbReference type="EMBL" id="TID30430.1"/>
    </source>
</evidence>
<keyword evidence="5 7" id="KW-0931">ER-Golgi transport</keyword>
<dbReference type="GO" id="GO:1990070">
    <property type="term" value="C:TRAPPI protein complex"/>
    <property type="evidence" value="ECO:0007669"/>
    <property type="project" value="TreeGrafter"/>
</dbReference>
<dbReference type="CDD" id="cd14943">
    <property type="entry name" value="TRAPPC5_Trs31"/>
    <property type="match status" value="1"/>
</dbReference>
<dbReference type="PANTHER" id="PTHR20902:SF0">
    <property type="entry name" value="TRAFFICKING PROTEIN PARTICLE COMPLEX SUBUNIT 5"/>
    <property type="match status" value="1"/>
</dbReference>
<dbReference type="InterPro" id="IPR016696">
    <property type="entry name" value="TRAPP-I_su5"/>
</dbReference>
<sequence>MSAKSVHGKGYNPAVGPSSTDPNQEKVSIPNTNNNNNTSPIQSPGTMKRQFNVASLIYEKNLYRSKHEINLSSLSYLFMQIVQYNLKTTRSLLKLERNLNNLGYSIGIKYLELTALRKNFANNISSSGKSNVAKRNTRLLEVLQYITQSIWLGLFERPADSLEKSAEKESQYMIIDNDPMMTKYISMPKDFESLNCEAFTAGIIEGILDVCYFRCEVSAHNAPQQNFPNRTVFLIKFDDAVISRDARLK</sequence>
<feature type="region of interest" description="Disordered" evidence="8">
    <location>
        <begin position="1"/>
        <end position="46"/>
    </location>
</feature>
<dbReference type="InterPro" id="IPR007194">
    <property type="entry name" value="TRAPP_component"/>
</dbReference>
<reference evidence="9 10" key="1">
    <citation type="journal article" date="2019" name="Front. Genet.">
        <title>Whole-Genome Sequencing of the Opportunistic Yeast Pathogen Candida inconspicua Uncovers Its Hybrid Origin.</title>
        <authorList>
            <person name="Mixao V."/>
            <person name="Hansen A.P."/>
            <person name="Saus E."/>
            <person name="Boekhout T."/>
            <person name="Lass-Florl C."/>
            <person name="Gabaldon T."/>
        </authorList>
    </citation>
    <scope>NUCLEOTIDE SEQUENCE [LARGE SCALE GENOMIC DNA]</scope>
    <source>
        <strain evidence="9 10">CBS 180</strain>
    </source>
</reference>
<keyword evidence="6 7" id="KW-0333">Golgi apparatus</keyword>
<dbReference type="InterPro" id="IPR024096">
    <property type="entry name" value="NO_sig/Golgi_transp_ligand-bd"/>
</dbReference>
<accession>A0A4V4NG34</accession>
<dbReference type="GO" id="GO:1990072">
    <property type="term" value="C:TRAPPIII protein complex"/>
    <property type="evidence" value="ECO:0007669"/>
    <property type="project" value="TreeGrafter"/>
</dbReference>
<dbReference type="Proteomes" id="UP000307173">
    <property type="component" value="Unassembled WGS sequence"/>
</dbReference>
<feature type="compositionally biased region" description="Low complexity" evidence="8">
    <location>
        <begin position="28"/>
        <end position="41"/>
    </location>
</feature>
<dbReference type="SUPFAM" id="SSF111126">
    <property type="entry name" value="Ligand-binding domain in the NO signalling and Golgi transport"/>
    <property type="match status" value="1"/>
</dbReference>
<dbReference type="GO" id="GO:1990071">
    <property type="term" value="C:TRAPPII protein complex"/>
    <property type="evidence" value="ECO:0007669"/>
    <property type="project" value="TreeGrafter"/>
</dbReference>
<organism evidence="9 10">
    <name type="scientific">Pichia inconspicua</name>
    <dbReference type="NCBI Taxonomy" id="52247"/>
    <lineage>
        <taxon>Eukaryota</taxon>
        <taxon>Fungi</taxon>
        <taxon>Dikarya</taxon>
        <taxon>Ascomycota</taxon>
        <taxon>Saccharomycotina</taxon>
        <taxon>Pichiomycetes</taxon>
        <taxon>Pichiales</taxon>
        <taxon>Pichiaceae</taxon>
        <taxon>Pichia</taxon>
    </lineage>
</organism>
<keyword evidence="10" id="KW-1185">Reference proteome</keyword>
<dbReference type="PIRSF" id="PIRSF017479">
    <property type="entry name" value="TRAPP_I_complex_Trs31"/>
    <property type="match status" value="1"/>
</dbReference>
<evidence type="ECO:0000256" key="7">
    <source>
        <dbReference type="PIRNR" id="PIRNR017479"/>
    </source>
</evidence>
<dbReference type="GO" id="GO:0006888">
    <property type="term" value="P:endoplasmic reticulum to Golgi vesicle-mediated transport"/>
    <property type="evidence" value="ECO:0007669"/>
    <property type="project" value="TreeGrafter"/>
</dbReference>
<dbReference type="EMBL" id="SELW01000142">
    <property type="protein sequence ID" value="TID30430.1"/>
    <property type="molecule type" value="Genomic_DNA"/>
</dbReference>
<dbReference type="Pfam" id="PF04051">
    <property type="entry name" value="TRAPP"/>
    <property type="match status" value="1"/>
</dbReference>
<dbReference type="OrthoDB" id="10254842at2759"/>
<evidence type="ECO:0000256" key="1">
    <source>
        <dbReference type="ARBA" id="ARBA00004240"/>
    </source>
</evidence>
<comment type="function">
    <text evidence="7">Plays a key role in the late stages of endoplasmic reticulum to Golgi traffic.</text>
</comment>
<comment type="caution">
    <text evidence="9">The sequence shown here is derived from an EMBL/GenBank/DDBJ whole genome shotgun (WGS) entry which is preliminary data.</text>
</comment>
<evidence type="ECO:0000256" key="2">
    <source>
        <dbReference type="ARBA" id="ARBA00006218"/>
    </source>
</evidence>
<comment type="subcellular location">
    <subcellularLocation>
        <location evidence="1">Endoplasmic reticulum</location>
    </subcellularLocation>
    <subcellularLocation>
        <location evidence="7">Golgi apparatus</location>
        <location evidence="7">cis-Golgi network</location>
    </subcellularLocation>
</comment>
<comment type="similarity">
    <text evidence="2 7">Belongs to the TRAPP small subunits family. BET3 subfamily.</text>
</comment>
<protein>
    <recommendedName>
        <fullName evidence="7">Trafficking protein particle complex subunit</fullName>
    </recommendedName>
</protein>
<feature type="compositionally biased region" description="Polar residues" evidence="8">
    <location>
        <begin position="17"/>
        <end position="26"/>
    </location>
</feature>
<evidence type="ECO:0000256" key="5">
    <source>
        <dbReference type="ARBA" id="ARBA00022892"/>
    </source>
</evidence>
<evidence type="ECO:0000256" key="4">
    <source>
        <dbReference type="ARBA" id="ARBA00022824"/>
    </source>
</evidence>
<gene>
    <name evidence="9" type="ORF">CANINC_000941</name>
</gene>